<dbReference type="InterPro" id="IPR025316">
    <property type="entry name" value="DUF4221"/>
</dbReference>
<evidence type="ECO:0000313" key="1">
    <source>
        <dbReference type="EMBL" id="MBC8754296.1"/>
    </source>
</evidence>
<evidence type="ECO:0000313" key="2">
    <source>
        <dbReference type="Proteomes" id="UP000619238"/>
    </source>
</evidence>
<dbReference type="Proteomes" id="UP000619238">
    <property type="component" value="Unassembled WGS sequence"/>
</dbReference>
<protein>
    <submittedName>
        <fullName evidence="1">DUF4221 family protein</fullName>
    </submittedName>
</protein>
<keyword evidence="2" id="KW-1185">Reference proteome</keyword>
<dbReference type="RefSeq" id="WP_187561339.1">
    <property type="nucleotide sequence ID" value="NZ_JACGWS010000003.1"/>
</dbReference>
<sequence length="381" mass="44211">MKKYSYSLLILFICILSYSCKKGTNHSTENYTHTITIKDSLDIRLPGTIDIYFFKKDIDDDIFYGLQKNEIIKIDLKAKQFIGKIEVPSFYISSELSSIHVINKDSILVTDSPISFLLIDAKGEVLNKYTIAESSLLPENSQIFTPPSYIRLQEDGQHVYFPILHYAYLSRPWEYKKNNRIGVLNLTSEKVTKFIIPTAESAYIPKGYNYPDDVLEPNLTVVNNSIIVSYPYDNVIEVYDLSGEFKYRKKVSSQYISEAPKRMKIKTYKVHQKRWNHRITMPFYNNINFHEAIGLYSRIAYHEQPLKMNDGKLNDGSKRTASVILMDKNFNVVGETLFENGSLGVYKSIPLPDGYLIASNQKYWKHEDQFIFTTRLQIEKL</sequence>
<accession>A0ABR7Q7G6</accession>
<dbReference type="PROSITE" id="PS51257">
    <property type="entry name" value="PROKAR_LIPOPROTEIN"/>
    <property type="match status" value="1"/>
</dbReference>
<proteinExistence type="predicted"/>
<organism evidence="1 2">
    <name type="scientific">Kordia aestuariivivens</name>
    <dbReference type="NCBI Taxonomy" id="2759037"/>
    <lineage>
        <taxon>Bacteria</taxon>
        <taxon>Pseudomonadati</taxon>
        <taxon>Bacteroidota</taxon>
        <taxon>Flavobacteriia</taxon>
        <taxon>Flavobacteriales</taxon>
        <taxon>Flavobacteriaceae</taxon>
        <taxon>Kordia</taxon>
    </lineage>
</organism>
<name>A0ABR7Q7G6_9FLAO</name>
<comment type="caution">
    <text evidence="1">The sequence shown here is derived from an EMBL/GenBank/DDBJ whole genome shotgun (WGS) entry which is preliminary data.</text>
</comment>
<reference evidence="1 2" key="1">
    <citation type="submission" date="2020-07" db="EMBL/GenBank/DDBJ databases">
        <title>Description of Kordia aestuariivivens sp. nov., isolated from a tidal flat.</title>
        <authorList>
            <person name="Park S."/>
            <person name="Yoon J.-H."/>
        </authorList>
    </citation>
    <scope>NUCLEOTIDE SEQUENCE [LARGE SCALE GENOMIC DNA]</scope>
    <source>
        <strain evidence="1 2">YSTF-M3</strain>
    </source>
</reference>
<dbReference type="Pfam" id="PF13970">
    <property type="entry name" value="DUF4221"/>
    <property type="match status" value="1"/>
</dbReference>
<dbReference type="SUPFAM" id="SSF63829">
    <property type="entry name" value="Calcium-dependent phosphotriesterase"/>
    <property type="match status" value="1"/>
</dbReference>
<dbReference type="EMBL" id="JACGWS010000003">
    <property type="protein sequence ID" value="MBC8754296.1"/>
    <property type="molecule type" value="Genomic_DNA"/>
</dbReference>
<gene>
    <name evidence="1" type="ORF">H2O64_06410</name>
</gene>